<dbReference type="PANTHER" id="PTHR43639:SF1">
    <property type="entry name" value="SHORT-CHAIN DEHYDROGENASE_REDUCTASE FAMILY PROTEIN"/>
    <property type="match status" value="1"/>
</dbReference>
<dbReference type="Pfam" id="PF13561">
    <property type="entry name" value="adh_short_C2"/>
    <property type="match status" value="1"/>
</dbReference>
<accession>A0A955I140</accession>
<keyword evidence="2" id="KW-0560">Oxidoreductase</keyword>
<reference evidence="3" key="2">
    <citation type="journal article" date="2021" name="Microbiome">
        <title>Successional dynamics and alternative stable states in a saline activated sludge microbial community over 9 years.</title>
        <authorList>
            <person name="Wang Y."/>
            <person name="Ye J."/>
            <person name="Ju F."/>
            <person name="Liu L."/>
            <person name="Boyd J.A."/>
            <person name="Deng Y."/>
            <person name="Parks D.H."/>
            <person name="Jiang X."/>
            <person name="Yin X."/>
            <person name="Woodcroft B.J."/>
            <person name="Tyson G.W."/>
            <person name="Hugenholtz P."/>
            <person name="Polz M.F."/>
            <person name="Zhang T."/>
        </authorList>
    </citation>
    <scope>NUCLEOTIDE SEQUENCE</scope>
    <source>
        <strain evidence="3">HKST-UBA17</strain>
    </source>
</reference>
<sequence length="246" mass="27254">MELKNKVVLITGSSSGIGQATAKRFAQEGSKIVIHYHENEDGAKETQEEVKTYNVESIIVKADLSVEEDIKKLFETVVKEFGTVDILINNGASPTEFVPYFEAKQKDILDLFNLNIVNAMLCSKYAIDVMKKQKSGKIINTSSIKGWEYGGGSVGYAVSKAAINSFTRTLAKSVAPEIQVNAVAPGYVKTRVYDNQPEEKIEKWLNGTYLKRWVTLEETADAFVFLAKNDAMTGQIIYVDGGYTLK</sequence>
<evidence type="ECO:0000256" key="2">
    <source>
        <dbReference type="ARBA" id="ARBA00023002"/>
    </source>
</evidence>
<protein>
    <submittedName>
        <fullName evidence="3">SDR family oxidoreductase</fullName>
    </submittedName>
</protein>
<dbReference type="PRINTS" id="PR00080">
    <property type="entry name" value="SDRFAMILY"/>
</dbReference>
<evidence type="ECO:0000313" key="4">
    <source>
        <dbReference type="Proteomes" id="UP000741282"/>
    </source>
</evidence>
<evidence type="ECO:0000256" key="1">
    <source>
        <dbReference type="ARBA" id="ARBA00006484"/>
    </source>
</evidence>
<dbReference type="PANTHER" id="PTHR43639">
    <property type="entry name" value="OXIDOREDUCTASE, SHORT-CHAIN DEHYDROGENASE/REDUCTASE FAMILY (AFU_ORTHOLOGUE AFUA_5G02870)"/>
    <property type="match status" value="1"/>
</dbReference>
<name>A0A955I140_9BACT</name>
<evidence type="ECO:0000313" key="3">
    <source>
        <dbReference type="EMBL" id="MCA9377125.1"/>
    </source>
</evidence>
<proteinExistence type="inferred from homology"/>
<reference evidence="3" key="1">
    <citation type="submission" date="2020-04" db="EMBL/GenBank/DDBJ databases">
        <authorList>
            <person name="Zhang T."/>
        </authorList>
    </citation>
    <scope>NUCLEOTIDE SEQUENCE</scope>
    <source>
        <strain evidence="3">HKST-UBA17</strain>
    </source>
</reference>
<dbReference type="AlphaFoldDB" id="A0A955I140"/>
<dbReference type="InterPro" id="IPR002347">
    <property type="entry name" value="SDR_fam"/>
</dbReference>
<dbReference type="Proteomes" id="UP000741282">
    <property type="component" value="Unassembled WGS sequence"/>
</dbReference>
<dbReference type="FunFam" id="3.40.50.720:FF:000084">
    <property type="entry name" value="Short-chain dehydrogenase reductase"/>
    <property type="match status" value="1"/>
</dbReference>
<organism evidence="3 4">
    <name type="scientific">Candidatus Dojkabacteria bacterium</name>
    <dbReference type="NCBI Taxonomy" id="2099670"/>
    <lineage>
        <taxon>Bacteria</taxon>
        <taxon>Candidatus Dojkabacteria</taxon>
    </lineage>
</organism>
<dbReference type="CDD" id="cd05233">
    <property type="entry name" value="SDR_c"/>
    <property type="match status" value="1"/>
</dbReference>
<comment type="caution">
    <text evidence="3">The sequence shown here is derived from an EMBL/GenBank/DDBJ whole genome shotgun (WGS) entry which is preliminary data.</text>
</comment>
<gene>
    <name evidence="3" type="ORF">KC685_04360</name>
</gene>
<dbReference type="Gene3D" id="3.40.50.720">
    <property type="entry name" value="NAD(P)-binding Rossmann-like Domain"/>
    <property type="match status" value="1"/>
</dbReference>
<dbReference type="EMBL" id="JAGQLN010000018">
    <property type="protein sequence ID" value="MCA9377125.1"/>
    <property type="molecule type" value="Genomic_DNA"/>
</dbReference>
<dbReference type="SUPFAM" id="SSF51735">
    <property type="entry name" value="NAD(P)-binding Rossmann-fold domains"/>
    <property type="match status" value="1"/>
</dbReference>
<comment type="similarity">
    <text evidence="1">Belongs to the short-chain dehydrogenases/reductases (SDR) family.</text>
</comment>
<dbReference type="InterPro" id="IPR020904">
    <property type="entry name" value="Sc_DH/Rdtase_CS"/>
</dbReference>
<dbReference type="GO" id="GO:0016491">
    <property type="term" value="F:oxidoreductase activity"/>
    <property type="evidence" value="ECO:0007669"/>
    <property type="project" value="UniProtKB-KW"/>
</dbReference>
<dbReference type="PRINTS" id="PR00081">
    <property type="entry name" value="GDHRDH"/>
</dbReference>
<dbReference type="PROSITE" id="PS00061">
    <property type="entry name" value="ADH_SHORT"/>
    <property type="match status" value="1"/>
</dbReference>
<dbReference type="InterPro" id="IPR036291">
    <property type="entry name" value="NAD(P)-bd_dom_sf"/>
</dbReference>